<dbReference type="EMBL" id="ML996305">
    <property type="protein sequence ID" value="KAF2727901.1"/>
    <property type="molecule type" value="Genomic_DNA"/>
</dbReference>
<feature type="domain" description="Heterokaryon incompatibility" evidence="1">
    <location>
        <begin position="175"/>
        <end position="266"/>
    </location>
</feature>
<dbReference type="Proteomes" id="UP000799444">
    <property type="component" value="Unassembled WGS sequence"/>
</dbReference>
<evidence type="ECO:0000313" key="2">
    <source>
        <dbReference type="EMBL" id="KAF2727901.1"/>
    </source>
</evidence>
<evidence type="ECO:0000259" key="1">
    <source>
        <dbReference type="Pfam" id="PF06985"/>
    </source>
</evidence>
<comment type="caution">
    <text evidence="2">The sequence shown here is derived from an EMBL/GenBank/DDBJ whole genome shotgun (WGS) entry which is preliminary data.</text>
</comment>
<reference evidence="2" key="1">
    <citation type="journal article" date="2020" name="Stud. Mycol.">
        <title>101 Dothideomycetes genomes: a test case for predicting lifestyles and emergence of pathogens.</title>
        <authorList>
            <person name="Haridas S."/>
            <person name="Albert R."/>
            <person name="Binder M."/>
            <person name="Bloem J."/>
            <person name="Labutti K."/>
            <person name="Salamov A."/>
            <person name="Andreopoulos B."/>
            <person name="Baker S."/>
            <person name="Barry K."/>
            <person name="Bills G."/>
            <person name="Bluhm B."/>
            <person name="Cannon C."/>
            <person name="Castanera R."/>
            <person name="Culley D."/>
            <person name="Daum C."/>
            <person name="Ezra D."/>
            <person name="Gonzalez J."/>
            <person name="Henrissat B."/>
            <person name="Kuo A."/>
            <person name="Liang C."/>
            <person name="Lipzen A."/>
            <person name="Lutzoni F."/>
            <person name="Magnuson J."/>
            <person name="Mondo S."/>
            <person name="Nolan M."/>
            <person name="Ohm R."/>
            <person name="Pangilinan J."/>
            <person name="Park H.-J."/>
            <person name="Ramirez L."/>
            <person name="Alfaro M."/>
            <person name="Sun H."/>
            <person name="Tritt A."/>
            <person name="Yoshinaga Y."/>
            <person name="Zwiers L.-H."/>
            <person name="Turgeon B."/>
            <person name="Goodwin S."/>
            <person name="Spatafora J."/>
            <person name="Crous P."/>
            <person name="Grigoriev I."/>
        </authorList>
    </citation>
    <scope>NUCLEOTIDE SEQUENCE</scope>
    <source>
        <strain evidence="2">CBS 125425</strain>
    </source>
</reference>
<dbReference type="AlphaFoldDB" id="A0A9P4QN89"/>
<dbReference type="PANTHER" id="PTHR33112:SF16">
    <property type="entry name" value="HETEROKARYON INCOMPATIBILITY DOMAIN-CONTAINING PROTEIN"/>
    <property type="match status" value="1"/>
</dbReference>
<sequence length="417" mass="47514">MDSRHDPYCQHLDNMGPGCRPEKQSCSGQDVIYSADRGCAFCTVILAAKKRSFHLPNVRLSAESETWQQSFTFTDSGLDVKITEGTFRRHGFTMFTAGGQVEGLVPRCEHFPQTGSELSFRIAADWFMTCLNNHRTLCHSMSENCLKLPYRVLDIGSDHDQAVVLREHIESEACYACLSHCWGGSEPLKTMKATLETHKRGIRWGDIPATFQDAIAFVRSLTIRYIWIDSLCIVQDDEDDWNMQTSLMAEIYRNAKITISATAAAVPAARPFSTYPVYSHTALSYSPHTHPLLTRGWVFQERLLSPRFLHFTTHELVWECMQTYHCQCTITPNPRIVRDPYITIARSWRAAVQDYSRLQLTQSADVFPAVAGVARLFAQAMARRGVRTEYVAGLWSSQFVEDCLWSVHWPVRVRARE</sequence>
<protein>
    <submittedName>
        <fullName evidence="2">HET-domain-containing protein</fullName>
    </submittedName>
</protein>
<dbReference type="Pfam" id="PF06985">
    <property type="entry name" value="HET"/>
    <property type="match status" value="1"/>
</dbReference>
<keyword evidence="3" id="KW-1185">Reference proteome</keyword>
<dbReference type="OrthoDB" id="5362512at2759"/>
<name>A0A9P4QN89_9PLEO</name>
<dbReference type="InterPro" id="IPR010730">
    <property type="entry name" value="HET"/>
</dbReference>
<proteinExistence type="predicted"/>
<dbReference type="PANTHER" id="PTHR33112">
    <property type="entry name" value="DOMAIN PROTEIN, PUTATIVE-RELATED"/>
    <property type="match status" value="1"/>
</dbReference>
<evidence type="ECO:0000313" key="3">
    <source>
        <dbReference type="Proteomes" id="UP000799444"/>
    </source>
</evidence>
<accession>A0A9P4QN89</accession>
<gene>
    <name evidence="2" type="ORF">EJ04DRAFT_593472</name>
</gene>
<organism evidence="2 3">
    <name type="scientific">Polyplosphaeria fusca</name>
    <dbReference type="NCBI Taxonomy" id="682080"/>
    <lineage>
        <taxon>Eukaryota</taxon>
        <taxon>Fungi</taxon>
        <taxon>Dikarya</taxon>
        <taxon>Ascomycota</taxon>
        <taxon>Pezizomycotina</taxon>
        <taxon>Dothideomycetes</taxon>
        <taxon>Pleosporomycetidae</taxon>
        <taxon>Pleosporales</taxon>
        <taxon>Tetraplosphaeriaceae</taxon>
        <taxon>Polyplosphaeria</taxon>
    </lineage>
</organism>